<reference evidence="3 4" key="1">
    <citation type="submission" date="2016-10" db="EMBL/GenBank/DDBJ databases">
        <authorList>
            <person name="de Groot N.N."/>
        </authorList>
    </citation>
    <scope>NUCLEOTIDE SEQUENCE [LARGE SCALE GENOMIC DNA]</scope>
    <source>
        <strain evidence="3 4">DSM 16213</strain>
    </source>
</reference>
<feature type="chain" id="PRO_5011674765" evidence="1">
    <location>
        <begin position="32"/>
        <end position="725"/>
    </location>
</feature>
<gene>
    <name evidence="3" type="ORF">SAMN04488003_14212</name>
</gene>
<dbReference type="PROSITE" id="PS51318">
    <property type="entry name" value="TAT"/>
    <property type="match status" value="1"/>
</dbReference>
<evidence type="ECO:0000256" key="1">
    <source>
        <dbReference type="SAM" id="SignalP"/>
    </source>
</evidence>
<protein>
    <submittedName>
        <fullName evidence="3">Isoquinoline 1-oxidoreductase, beta subunit</fullName>
    </submittedName>
</protein>
<dbReference type="PIRSF" id="PIRSF036389">
    <property type="entry name" value="IOR_B"/>
    <property type="match status" value="1"/>
</dbReference>
<dbReference type="InterPro" id="IPR037165">
    <property type="entry name" value="AldOxase/xan_DH_Mopterin-bd_sf"/>
</dbReference>
<dbReference type="STRING" id="245187.SAMN04488003_14212"/>
<organism evidence="3 4">
    <name type="scientific">Loktanella fryxellensis</name>
    <dbReference type="NCBI Taxonomy" id="245187"/>
    <lineage>
        <taxon>Bacteria</taxon>
        <taxon>Pseudomonadati</taxon>
        <taxon>Pseudomonadota</taxon>
        <taxon>Alphaproteobacteria</taxon>
        <taxon>Rhodobacterales</taxon>
        <taxon>Roseobacteraceae</taxon>
        <taxon>Loktanella</taxon>
    </lineage>
</organism>
<dbReference type="PANTHER" id="PTHR47495">
    <property type="entry name" value="ALDEHYDE DEHYDROGENASE"/>
    <property type="match status" value="1"/>
</dbReference>
<dbReference type="SMART" id="SM01008">
    <property type="entry name" value="Ald_Xan_dh_C"/>
    <property type="match status" value="1"/>
</dbReference>
<proteinExistence type="predicted"/>
<dbReference type="Pfam" id="PF02738">
    <property type="entry name" value="MoCoBD_1"/>
    <property type="match status" value="1"/>
</dbReference>
<accession>A0A1H8JTS2</accession>
<dbReference type="EMBL" id="FOCI01000042">
    <property type="protein sequence ID" value="SEN83598.1"/>
    <property type="molecule type" value="Genomic_DNA"/>
</dbReference>
<dbReference type="Proteomes" id="UP000199585">
    <property type="component" value="Unassembled WGS sequence"/>
</dbReference>
<evidence type="ECO:0000313" key="3">
    <source>
        <dbReference type="EMBL" id="SEN83598.1"/>
    </source>
</evidence>
<dbReference type="Gene3D" id="3.30.365.10">
    <property type="entry name" value="Aldehyde oxidase/xanthine dehydrogenase, molybdopterin binding domain"/>
    <property type="match status" value="4"/>
</dbReference>
<dbReference type="InterPro" id="IPR052516">
    <property type="entry name" value="N-heterocyclic_Hydroxylase"/>
</dbReference>
<evidence type="ECO:0000259" key="2">
    <source>
        <dbReference type="SMART" id="SM01008"/>
    </source>
</evidence>
<dbReference type="AlphaFoldDB" id="A0A1H8JTS2"/>
<dbReference type="GO" id="GO:0016491">
    <property type="term" value="F:oxidoreductase activity"/>
    <property type="evidence" value="ECO:0007669"/>
    <property type="project" value="InterPro"/>
</dbReference>
<dbReference type="Gene3D" id="3.90.1170.50">
    <property type="entry name" value="Aldehyde oxidase/xanthine dehydrogenase, a/b hammerhead"/>
    <property type="match status" value="1"/>
</dbReference>
<feature type="domain" description="Aldehyde oxidase/xanthine dehydrogenase a/b hammerhead" evidence="2">
    <location>
        <begin position="212"/>
        <end position="290"/>
    </location>
</feature>
<evidence type="ECO:0000313" key="4">
    <source>
        <dbReference type="Proteomes" id="UP000199585"/>
    </source>
</evidence>
<keyword evidence="4" id="KW-1185">Reference proteome</keyword>
<name>A0A1H8JTS2_9RHOB</name>
<dbReference type="InterPro" id="IPR012368">
    <property type="entry name" value="OxRdtase_Mopterin-bd_su_IorB"/>
</dbReference>
<dbReference type="PANTHER" id="PTHR47495:SF2">
    <property type="entry name" value="ALDEHYDE DEHYDROGENASE"/>
    <property type="match status" value="1"/>
</dbReference>
<feature type="signal peptide" evidence="1">
    <location>
        <begin position="1"/>
        <end position="31"/>
    </location>
</feature>
<dbReference type="InterPro" id="IPR046867">
    <property type="entry name" value="AldOxase/xan_DH_MoCoBD2"/>
</dbReference>
<dbReference type="SUPFAM" id="SSF56003">
    <property type="entry name" value="Molybdenum cofactor-binding domain"/>
    <property type="match status" value="2"/>
</dbReference>
<dbReference type="InterPro" id="IPR008274">
    <property type="entry name" value="AldOxase/xan_DH_MoCoBD1"/>
</dbReference>
<dbReference type="InterPro" id="IPR006311">
    <property type="entry name" value="TAT_signal"/>
</dbReference>
<keyword evidence="1" id="KW-0732">Signal</keyword>
<dbReference type="Pfam" id="PF20256">
    <property type="entry name" value="MoCoBD_2"/>
    <property type="match status" value="2"/>
</dbReference>
<dbReference type="InterPro" id="IPR000674">
    <property type="entry name" value="Ald_Oxase/Xan_DH_a/b"/>
</dbReference>
<sequence>MTMTLTPSRRAFLASTLGLVVAVSLPLRARAQSGAALAFQPDGSAPTFAPNAFIRVDPDDTVTVIIKHIEMGQGPMTGLATLVAEEMDADWSQMRAESAPADDEKYKNLAFGLQGTGGSTAMANSYTQMRQAGATARALLVQAAADAWGVDPARITVANGVLTDGTNISTFGPLAARAALLTPPEGAPLKDPAQFTLIGTDRPKLDSLAKSNGTAVFTMDLDLPGMETVVIAHPPMMAGTVASFDDTAALSVPGVTAVRQIPQGVAVYATSTHAALSGRRALVVDWDSTAAETRTSAQMMEDFVTLARTEPGLMIEESGDIDTALTGATQVLETEFRFPYLAHAPMEPLDAVIAVTGGQVETWGGYQFPGFDRQAIAGILGLEMNAVKMNVMLAGGSFGRRAQSSAQIGNEIGEIAKAAGRDGAWKLVWTREDDLTGGHYRPMTVHRLRGGIDADGNVVGWHDVIVNQSIMAGGPMAAMMQDGKDPTSYEGAVNMPYALPHLRVNWVQTQSPVSVLWWRSVGHTHTAYATEVFLDQLLVAAGKDPVQGRLDLLKPDMTRDRAVLERVAQMAGWDGQTVKGDKGYGVALHESFGTYAAQIAEVQDVDGFPRVTRVWCAVDCGVAVNPNVIRAQIEGGIGYGLGAVLFNAITLGDGGVVQETNFDTYRMLRISEMPAVEVEIIASTIDPTGIGEPGTPPVGPAIANAWRALTGNAITTLPFQPPVNA</sequence>